<accession>A0A4V2F718</accession>
<feature type="transmembrane region" description="Helical" evidence="1">
    <location>
        <begin position="76"/>
        <end position="95"/>
    </location>
</feature>
<dbReference type="OrthoDB" id="891708at2"/>
<proteinExistence type="predicted"/>
<keyword evidence="1" id="KW-0472">Membrane</keyword>
<evidence type="ECO:0008006" key="4">
    <source>
        <dbReference type="Google" id="ProtNLM"/>
    </source>
</evidence>
<feature type="transmembrane region" description="Helical" evidence="1">
    <location>
        <begin position="54"/>
        <end position="70"/>
    </location>
</feature>
<feature type="transmembrane region" description="Helical" evidence="1">
    <location>
        <begin position="124"/>
        <end position="144"/>
    </location>
</feature>
<dbReference type="Proteomes" id="UP000292209">
    <property type="component" value="Unassembled WGS sequence"/>
</dbReference>
<dbReference type="AlphaFoldDB" id="A0A4V2F718"/>
<organism evidence="2 3">
    <name type="scientific">Cecembia calidifontis</name>
    <dbReference type="NCBI Taxonomy" id="1187080"/>
    <lineage>
        <taxon>Bacteria</taxon>
        <taxon>Pseudomonadati</taxon>
        <taxon>Bacteroidota</taxon>
        <taxon>Cytophagia</taxon>
        <taxon>Cytophagales</taxon>
        <taxon>Cyclobacteriaceae</taxon>
        <taxon>Cecembia</taxon>
    </lineage>
</organism>
<feature type="transmembrane region" description="Helical" evidence="1">
    <location>
        <begin position="174"/>
        <end position="189"/>
    </location>
</feature>
<evidence type="ECO:0000313" key="2">
    <source>
        <dbReference type="EMBL" id="RZS98269.1"/>
    </source>
</evidence>
<keyword evidence="3" id="KW-1185">Reference proteome</keyword>
<feature type="transmembrane region" description="Helical" evidence="1">
    <location>
        <begin position="6"/>
        <end position="27"/>
    </location>
</feature>
<evidence type="ECO:0000256" key="1">
    <source>
        <dbReference type="SAM" id="Phobius"/>
    </source>
</evidence>
<dbReference type="RefSeq" id="WP_130277000.1">
    <property type="nucleotide sequence ID" value="NZ_SGXG01000001.1"/>
</dbReference>
<name>A0A4V2F718_9BACT</name>
<keyword evidence="1" id="KW-1133">Transmembrane helix</keyword>
<gene>
    <name evidence="2" type="ORF">BC751_3909</name>
</gene>
<evidence type="ECO:0000313" key="3">
    <source>
        <dbReference type="Proteomes" id="UP000292209"/>
    </source>
</evidence>
<sequence>MPTKYILPILGILYLISSYLMFQYLGIKIVADSPRYLDYAANMRELGFFVEEHNIWYVTYPIFILLLSYLHPSPALIVFAQYSMGLIALICLYKAVRLYSQNDWAAGVSGLLYLLYFKNTLYPAYILTESLYISLTCFSLWCLVQWRSQQWGILGKALSCFIFLATIFCKPTGIALLGALTVPVLYGYWKKKKPIPQNRTGSIYLGRNDAAVEYHVGNIFYFV</sequence>
<dbReference type="EMBL" id="SGXG01000001">
    <property type="protein sequence ID" value="RZS98269.1"/>
    <property type="molecule type" value="Genomic_DNA"/>
</dbReference>
<comment type="caution">
    <text evidence="2">The sequence shown here is derived from an EMBL/GenBank/DDBJ whole genome shotgun (WGS) entry which is preliminary data.</text>
</comment>
<reference evidence="2 3" key="1">
    <citation type="submission" date="2019-02" db="EMBL/GenBank/DDBJ databases">
        <title>Genomic Encyclopedia of Archaeal and Bacterial Type Strains, Phase II (KMG-II): from individual species to whole genera.</title>
        <authorList>
            <person name="Goeker M."/>
        </authorList>
    </citation>
    <scope>NUCLEOTIDE SEQUENCE [LARGE SCALE GENOMIC DNA]</scope>
    <source>
        <strain evidence="2 3">DSM 21411</strain>
    </source>
</reference>
<keyword evidence="1" id="KW-0812">Transmembrane</keyword>
<feature type="transmembrane region" description="Helical" evidence="1">
    <location>
        <begin position="151"/>
        <end position="168"/>
    </location>
</feature>
<protein>
    <recommendedName>
        <fullName evidence="4">Dolichyl-phosphate-mannose-protein mannosyltransferase</fullName>
    </recommendedName>
</protein>